<name>A0A2U1JJD9_9BACI</name>
<dbReference type="EMBL" id="QCZG01000074">
    <property type="protein sequence ID" value="PWA05276.1"/>
    <property type="molecule type" value="Genomic_DNA"/>
</dbReference>
<proteinExistence type="predicted"/>
<dbReference type="RefSeq" id="WP_116556319.1">
    <property type="nucleotide sequence ID" value="NZ_QCZG01000074.1"/>
</dbReference>
<accession>A0A2U1JJD9</accession>
<dbReference type="AlphaFoldDB" id="A0A2U1JJD9"/>
<evidence type="ECO:0000313" key="1">
    <source>
        <dbReference type="EMBL" id="PWA05276.1"/>
    </source>
</evidence>
<gene>
    <name evidence="1" type="ORF">DCC39_18260</name>
</gene>
<evidence type="ECO:0000313" key="2">
    <source>
        <dbReference type="Proteomes" id="UP000245998"/>
    </source>
</evidence>
<organism evidence="1 2">
    <name type="scientific">Pueribacillus theae</name>
    <dbReference type="NCBI Taxonomy" id="2171751"/>
    <lineage>
        <taxon>Bacteria</taxon>
        <taxon>Bacillati</taxon>
        <taxon>Bacillota</taxon>
        <taxon>Bacilli</taxon>
        <taxon>Bacillales</taxon>
        <taxon>Bacillaceae</taxon>
        <taxon>Pueribacillus</taxon>
    </lineage>
</organism>
<protein>
    <submittedName>
        <fullName evidence="1">Uncharacterized protein</fullName>
    </submittedName>
</protein>
<keyword evidence="2" id="KW-1185">Reference proteome</keyword>
<sequence>MKDLTRVVLLSKTLDVMEAKGLKNMPIKAIRPLIDLLGKTVIENDVLQEIIIKKVGWTKDKMNAEVINAIIEREKEIREGREGNDVDVTMQELKEILG</sequence>
<comment type="caution">
    <text evidence="1">The sequence shown here is derived from an EMBL/GenBank/DDBJ whole genome shotgun (WGS) entry which is preliminary data.</text>
</comment>
<reference evidence="1 2" key="1">
    <citation type="submission" date="2018-04" db="EMBL/GenBank/DDBJ databases">
        <title>Camelliibacillus theae gen. nov., sp. nov., isolated from Pu'er tea.</title>
        <authorList>
            <person name="Niu L."/>
        </authorList>
    </citation>
    <scope>NUCLEOTIDE SEQUENCE [LARGE SCALE GENOMIC DNA]</scope>
    <source>
        <strain evidence="1 2">T8</strain>
    </source>
</reference>
<dbReference type="Proteomes" id="UP000245998">
    <property type="component" value="Unassembled WGS sequence"/>
</dbReference>